<evidence type="ECO:0000256" key="2">
    <source>
        <dbReference type="SAM" id="SignalP"/>
    </source>
</evidence>
<evidence type="ECO:0000256" key="1">
    <source>
        <dbReference type="SAM" id="MobiDB-lite"/>
    </source>
</evidence>
<dbReference type="EMBL" id="JAPDDR010000019">
    <property type="protein sequence ID" value="MCW1916807.1"/>
    <property type="molecule type" value="Genomic_DNA"/>
</dbReference>
<protein>
    <recommendedName>
        <fullName evidence="5">Lipoprotein</fullName>
    </recommendedName>
</protein>
<feature type="chain" id="PRO_5046389129" description="Lipoprotein" evidence="2">
    <location>
        <begin position="21"/>
        <end position="165"/>
    </location>
</feature>
<dbReference type="PROSITE" id="PS51257">
    <property type="entry name" value="PROKAR_LIPOPROTEIN"/>
    <property type="match status" value="1"/>
</dbReference>
<dbReference type="RefSeq" id="WP_264516413.1">
    <property type="nucleotide sequence ID" value="NZ_JAPDDR010000019.1"/>
</dbReference>
<name>A0ABT3GAF0_9BACT</name>
<organism evidence="3 4">
    <name type="scientific">Luteolibacter rhizosphaerae</name>
    <dbReference type="NCBI Taxonomy" id="2989719"/>
    <lineage>
        <taxon>Bacteria</taxon>
        <taxon>Pseudomonadati</taxon>
        <taxon>Verrucomicrobiota</taxon>
        <taxon>Verrucomicrobiia</taxon>
        <taxon>Verrucomicrobiales</taxon>
        <taxon>Verrucomicrobiaceae</taxon>
        <taxon>Luteolibacter</taxon>
    </lineage>
</organism>
<keyword evidence="2" id="KW-0732">Signal</keyword>
<feature type="region of interest" description="Disordered" evidence="1">
    <location>
        <begin position="83"/>
        <end position="123"/>
    </location>
</feature>
<feature type="compositionally biased region" description="Basic and acidic residues" evidence="1">
    <location>
        <begin position="90"/>
        <end position="122"/>
    </location>
</feature>
<comment type="caution">
    <text evidence="3">The sequence shown here is derived from an EMBL/GenBank/DDBJ whole genome shotgun (WGS) entry which is preliminary data.</text>
</comment>
<evidence type="ECO:0000313" key="4">
    <source>
        <dbReference type="Proteomes" id="UP001165653"/>
    </source>
</evidence>
<evidence type="ECO:0008006" key="5">
    <source>
        <dbReference type="Google" id="ProtNLM"/>
    </source>
</evidence>
<sequence>MKTKSTLLMLIVAGSGALLTSCVVDTYPSHSTTVVEPAYRPGYTINTLPSGYRAEVIGGTRYYYHNNVYYRPQGRSYVVVDSPHRHVPRHDHDRDHDWDGRRDRDRDWDRRGPGPGPGRDRNVTVIRELPNGYTVVNHRGQRYYRAGDRYYQSSGGGYIIVGSPF</sequence>
<reference evidence="3" key="1">
    <citation type="submission" date="2022-10" db="EMBL/GenBank/DDBJ databases">
        <title>Luteolibacter sp. GHJ8, whole genome shotgun sequencing project.</title>
        <authorList>
            <person name="Zhao G."/>
            <person name="Shen L."/>
        </authorList>
    </citation>
    <scope>NUCLEOTIDE SEQUENCE</scope>
    <source>
        <strain evidence="3">GHJ8</strain>
    </source>
</reference>
<proteinExistence type="predicted"/>
<dbReference type="Proteomes" id="UP001165653">
    <property type="component" value="Unassembled WGS sequence"/>
</dbReference>
<dbReference type="InterPro" id="IPR045398">
    <property type="entry name" value="DUF6515"/>
</dbReference>
<gene>
    <name evidence="3" type="ORF">OJ996_24680</name>
</gene>
<accession>A0ABT3GAF0</accession>
<feature type="signal peptide" evidence="2">
    <location>
        <begin position="1"/>
        <end position="20"/>
    </location>
</feature>
<keyword evidence="4" id="KW-1185">Reference proteome</keyword>
<dbReference type="Pfam" id="PF20125">
    <property type="entry name" value="DUF6515"/>
    <property type="match status" value="1"/>
</dbReference>
<evidence type="ECO:0000313" key="3">
    <source>
        <dbReference type="EMBL" id="MCW1916807.1"/>
    </source>
</evidence>